<keyword evidence="3" id="KW-1185">Reference proteome</keyword>
<proteinExistence type="predicted"/>
<dbReference type="AlphaFoldDB" id="A0A6A5SCU7"/>
<sequence>MKFTLTAFALAAFAINTAAWEFSFADAPECLITAASGNGNVGCTNITPDDDTDHVDLTDMGNCIISFYENQGCPLNNGQYDVFDEDGCEEFDNFVPAAYDVTSC</sequence>
<dbReference type="EMBL" id="ML976127">
    <property type="protein sequence ID" value="KAF1937742.1"/>
    <property type="molecule type" value="Genomic_DNA"/>
</dbReference>
<protein>
    <recommendedName>
        <fullName evidence="4">SSCRP protein</fullName>
    </recommendedName>
</protein>
<evidence type="ECO:0000313" key="2">
    <source>
        <dbReference type="EMBL" id="KAF1937742.1"/>
    </source>
</evidence>
<dbReference type="OrthoDB" id="10441536at2759"/>
<reference evidence="2" key="1">
    <citation type="journal article" date="2020" name="Stud. Mycol.">
        <title>101 Dothideomycetes genomes: a test case for predicting lifestyles and emergence of pathogens.</title>
        <authorList>
            <person name="Haridas S."/>
            <person name="Albert R."/>
            <person name="Binder M."/>
            <person name="Bloem J."/>
            <person name="Labutti K."/>
            <person name="Salamov A."/>
            <person name="Andreopoulos B."/>
            <person name="Baker S."/>
            <person name="Barry K."/>
            <person name="Bills G."/>
            <person name="Bluhm B."/>
            <person name="Cannon C."/>
            <person name="Castanera R."/>
            <person name="Culley D."/>
            <person name="Daum C."/>
            <person name="Ezra D."/>
            <person name="Gonzalez J."/>
            <person name="Henrissat B."/>
            <person name="Kuo A."/>
            <person name="Liang C."/>
            <person name="Lipzen A."/>
            <person name="Lutzoni F."/>
            <person name="Magnuson J."/>
            <person name="Mondo S."/>
            <person name="Nolan M."/>
            <person name="Ohm R."/>
            <person name="Pangilinan J."/>
            <person name="Park H.-J."/>
            <person name="Ramirez L."/>
            <person name="Alfaro M."/>
            <person name="Sun H."/>
            <person name="Tritt A."/>
            <person name="Yoshinaga Y."/>
            <person name="Zwiers L.-H."/>
            <person name="Turgeon B."/>
            <person name="Goodwin S."/>
            <person name="Spatafora J."/>
            <person name="Crous P."/>
            <person name="Grigoriev I."/>
        </authorList>
    </citation>
    <scope>NUCLEOTIDE SEQUENCE</scope>
    <source>
        <strain evidence="2">CBS 161.51</strain>
    </source>
</reference>
<feature type="signal peptide" evidence="1">
    <location>
        <begin position="1"/>
        <end position="19"/>
    </location>
</feature>
<name>A0A6A5SCU7_9PLEO</name>
<dbReference type="Proteomes" id="UP000800038">
    <property type="component" value="Unassembled WGS sequence"/>
</dbReference>
<organism evidence="2 3">
    <name type="scientific">Clathrospora elynae</name>
    <dbReference type="NCBI Taxonomy" id="706981"/>
    <lineage>
        <taxon>Eukaryota</taxon>
        <taxon>Fungi</taxon>
        <taxon>Dikarya</taxon>
        <taxon>Ascomycota</taxon>
        <taxon>Pezizomycotina</taxon>
        <taxon>Dothideomycetes</taxon>
        <taxon>Pleosporomycetidae</taxon>
        <taxon>Pleosporales</taxon>
        <taxon>Diademaceae</taxon>
        <taxon>Clathrospora</taxon>
    </lineage>
</organism>
<gene>
    <name evidence="2" type="ORF">EJ02DRAFT_426331</name>
</gene>
<evidence type="ECO:0008006" key="4">
    <source>
        <dbReference type="Google" id="ProtNLM"/>
    </source>
</evidence>
<feature type="chain" id="PRO_5025439630" description="SSCRP protein" evidence="1">
    <location>
        <begin position="20"/>
        <end position="104"/>
    </location>
</feature>
<keyword evidence="1" id="KW-0732">Signal</keyword>
<evidence type="ECO:0000256" key="1">
    <source>
        <dbReference type="SAM" id="SignalP"/>
    </source>
</evidence>
<evidence type="ECO:0000313" key="3">
    <source>
        <dbReference type="Proteomes" id="UP000800038"/>
    </source>
</evidence>
<accession>A0A6A5SCU7</accession>